<dbReference type="AlphaFoldDB" id="A0AAV2FVF5"/>
<keyword evidence="3" id="KW-1185">Reference proteome</keyword>
<evidence type="ECO:0000313" key="2">
    <source>
        <dbReference type="EMBL" id="CAL1401530.1"/>
    </source>
</evidence>
<sequence length="108" mass="12633">MLAEAYHLVTNDEQQRLIASSRRPRPEAAGFQAHGEKKMERASLLVDHDRNKEHDADGNPRCSHCKHTEYVKETCYRLISFPPMNNEKEEPFVHDLIVELVCLHRLRK</sequence>
<organism evidence="2 3">
    <name type="scientific">Linum trigynum</name>
    <dbReference type="NCBI Taxonomy" id="586398"/>
    <lineage>
        <taxon>Eukaryota</taxon>
        <taxon>Viridiplantae</taxon>
        <taxon>Streptophyta</taxon>
        <taxon>Embryophyta</taxon>
        <taxon>Tracheophyta</taxon>
        <taxon>Spermatophyta</taxon>
        <taxon>Magnoliopsida</taxon>
        <taxon>eudicotyledons</taxon>
        <taxon>Gunneridae</taxon>
        <taxon>Pentapetalae</taxon>
        <taxon>rosids</taxon>
        <taxon>fabids</taxon>
        <taxon>Malpighiales</taxon>
        <taxon>Linaceae</taxon>
        <taxon>Linum</taxon>
    </lineage>
</organism>
<accession>A0AAV2FVF5</accession>
<gene>
    <name evidence="2" type="ORF">LTRI10_LOCUS41583</name>
</gene>
<evidence type="ECO:0000313" key="3">
    <source>
        <dbReference type="Proteomes" id="UP001497516"/>
    </source>
</evidence>
<protein>
    <submittedName>
        <fullName evidence="2">Uncharacterized protein</fullName>
    </submittedName>
</protein>
<evidence type="ECO:0000256" key="1">
    <source>
        <dbReference type="SAM" id="MobiDB-lite"/>
    </source>
</evidence>
<reference evidence="2 3" key="1">
    <citation type="submission" date="2024-04" db="EMBL/GenBank/DDBJ databases">
        <authorList>
            <person name="Fracassetti M."/>
        </authorList>
    </citation>
    <scope>NUCLEOTIDE SEQUENCE [LARGE SCALE GENOMIC DNA]</scope>
</reference>
<feature type="region of interest" description="Disordered" evidence="1">
    <location>
        <begin position="19"/>
        <end position="39"/>
    </location>
</feature>
<proteinExistence type="predicted"/>
<name>A0AAV2FVF5_9ROSI</name>
<dbReference type="Proteomes" id="UP001497516">
    <property type="component" value="Chromosome 7"/>
</dbReference>
<dbReference type="EMBL" id="OZ034820">
    <property type="protein sequence ID" value="CAL1401530.1"/>
    <property type="molecule type" value="Genomic_DNA"/>
</dbReference>